<proteinExistence type="predicted"/>
<dbReference type="AlphaFoldDB" id="A0A1A9HZX1"/>
<dbReference type="Pfam" id="PF03929">
    <property type="entry name" value="PepSY_TM"/>
    <property type="match status" value="1"/>
</dbReference>
<dbReference type="EMBL" id="CP015772">
    <property type="protein sequence ID" value="ANH79864.1"/>
    <property type="molecule type" value="Genomic_DNA"/>
</dbReference>
<gene>
    <name evidence="2" type="ORF">A8C56_01725</name>
</gene>
<keyword evidence="1" id="KW-1133">Transmembrane helix</keyword>
<sequence>MYEAPHIDSGQLQMALNRALAMNGIRSFNNIHIVQMGGQQFYQVLIDSAHQDIRYISTVSGRLLADGDRLYAQFLARRFLSGNGQNKTLPETEAASDQDCCIRAALNIRNSPGAKIIAVEKITGFKGAYKYINRLLPVYKVSFDRGDGIRIYVETAGSRFAYAVDDRRAAFDRFFGWFHTWEWMDALGTVKYFIMVLITGIALLTTLMGLYIFCITKTKKPGNPLLKARRNHRYTSLVASLFTLMFAFSGGFHALENGLSKKQLPSAFSPQFAASAIDLNVARLDSLTGHSGIGELSLCTINNHNYWQVQLCKKQQDMEQQADLMKSMEVHPAPLLYVDAENGQLLQDGDRLYAQYLAQAFHTERTGVIRSATLVTKFTDEYNFINKRLPVWKVSYNTKDHKRFYIETKTGVLAACIRDKDLVEGYSFALLHKHHFMDWGGKTTRDISTMFGAGMQIAMVVIGMVLYWRARKKKRVHPKSFPAGHDQK</sequence>
<dbReference type="KEGG" id="nia:A8C56_01725"/>
<name>A0A1A9HZX1_9BACT</name>
<organism evidence="2 3">
    <name type="scientific">Niabella ginsenosidivorans</name>
    <dbReference type="NCBI Taxonomy" id="1176587"/>
    <lineage>
        <taxon>Bacteria</taxon>
        <taxon>Pseudomonadati</taxon>
        <taxon>Bacteroidota</taxon>
        <taxon>Chitinophagia</taxon>
        <taxon>Chitinophagales</taxon>
        <taxon>Chitinophagaceae</taxon>
        <taxon>Niabella</taxon>
    </lineage>
</organism>
<evidence type="ECO:0008006" key="4">
    <source>
        <dbReference type="Google" id="ProtNLM"/>
    </source>
</evidence>
<accession>A0A1A9HZX1</accession>
<feature type="transmembrane region" description="Helical" evidence="1">
    <location>
        <begin position="234"/>
        <end position="255"/>
    </location>
</feature>
<feature type="transmembrane region" description="Helical" evidence="1">
    <location>
        <begin position="192"/>
        <end position="213"/>
    </location>
</feature>
<keyword evidence="3" id="KW-1185">Reference proteome</keyword>
<feature type="transmembrane region" description="Helical" evidence="1">
    <location>
        <begin position="450"/>
        <end position="470"/>
    </location>
</feature>
<dbReference type="InterPro" id="IPR005625">
    <property type="entry name" value="PepSY-ass_TM"/>
</dbReference>
<dbReference type="Proteomes" id="UP000077667">
    <property type="component" value="Chromosome"/>
</dbReference>
<dbReference type="STRING" id="1176587.A8C56_01725"/>
<evidence type="ECO:0000313" key="2">
    <source>
        <dbReference type="EMBL" id="ANH79864.1"/>
    </source>
</evidence>
<protein>
    <recommendedName>
        <fullName evidence="4">PepSY domain-containing protein</fullName>
    </recommendedName>
</protein>
<keyword evidence="1" id="KW-0812">Transmembrane</keyword>
<reference evidence="2 3" key="1">
    <citation type="submission" date="2016-05" db="EMBL/GenBank/DDBJ databases">
        <title>Niabella ginsenosidivorans BS26 whole genome sequencing.</title>
        <authorList>
            <person name="Im W.T."/>
            <person name="Siddiqi M.Z."/>
        </authorList>
    </citation>
    <scope>NUCLEOTIDE SEQUENCE [LARGE SCALE GENOMIC DNA]</scope>
    <source>
        <strain evidence="2 3">BS26</strain>
    </source>
</reference>
<evidence type="ECO:0000313" key="3">
    <source>
        <dbReference type="Proteomes" id="UP000077667"/>
    </source>
</evidence>
<evidence type="ECO:0000256" key="1">
    <source>
        <dbReference type="SAM" id="Phobius"/>
    </source>
</evidence>
<keyword evidence="1" id="KW-0472">Membrane</keyword>